<organism evidence="2 3">
    <name type="scientific">Moritella yayanosii</name>
    <dbReference type="NCBI Taxonomy" id="69539"/>
    <lineage>
        <taxon>Bacteria</taxon>
        <taxon>Pseudomonadati</taxon>
        <taxon>Pseudomonadota</taxon>
        <taxon>Gammaproteobacteria</taxon>
        <taxon>Alteromonadales</taxon>
        <taxon>Moritellaceae</taxon>
        <taxon>Moritella</taxon>
    </lineage>
</organism>
<evidence type="ECO:0000313" key="3">
    <source>
        <dbReference type="Proteomes" id="UP000250163"/>
    </source>
</evidence>
<dbReference type="Pfam" id="PF04230">
    <property type="entry name" value="PS_pyruv_trans"/>
    <property type="match status" value="1"/>
</dbReference>
<gene>
    <name evidence="2" type="ORF">MORIYA_3670</name>
</gene>
<dbReference type="InterPro" id="IPR007345">
    <property type="entry name" value="Polysacch_pyruvyl_Trfase"/>
</dbReference>
<protein>
    <recommendedName>
        <fullName evidence="1">Polysaccharide pyruvyl transferase domain-containing protein</fullName>
    </recommendedName>
</protein>
<reference evidence="3" key="1">
    <citation type="submission" date="2018-05" db="EMBL/GenBank/DDBJ databases">
        <authorList>
            <person name="Cea G.-C."/>
            <person name="William W."/>
        </authorList>
    </citation>
    <scope>NUCLEOTIDE SEQUENCE [LARGE SCALE GENOMIC DNA]</scope>
    <source>
        <strain evidence="3">DB21MT 5</strain>
    </source>
</reference>
<dbReference type="EMBL" id="LS483250">
    <property type="protein sequence ID" value="SQD80122.1"/>
    <property type="molecule type" value="Genomic_DNA"/>
</dbReference>
<dbReference type="Proteomes" id="UP000250163">
    <property type="component" value="Chromosome MORIYA"/>
</dbReference>
<feature type="domain" description="Polysaccharide pyruvyl transferase" evidence="1">
    <location>
        <begin position="14"/>
        <end position="337"/>
    </location>
</feature>
<dbReference type="RefSeq" id="WP_162629288.1">
    <property type="nucleotide sequence ID" value="NZ_LS483250.1"/>
</dbReference>
<name>A0A330LV53_9GAMM</name>
<evidence type="ECO:0000259" key="1">
    <source>
        <dbReference type="Pfam" id="PF04230"/>
    </source>
</evidence>
<dbReference type="PANTHER" id="PTHR36836">
    <property type="entry name" value="COLANIC ACID BIOSYNTHESIS PROTEIN WCAK"/>
    <property type="match status" value="1"/>
</dbReference>
<accession>A0A330LV53</accession>
<keyword evidence="3" id="KW-1185">Reference proteome</keyword>
<dbReference type="KEGG" id="mya:MORIYA_3670"/>
<proteinExistence type="predicted"/>
<dbReference type="PANTHER" id="PTHR36836:SF1">
    <property type="entry name" value="COLANIC ACID BIOSYNTHESIS PROTEIN WCAK"/>
    <property type="match status" value="1"/>
</dbReference>
<evidence type="ECO:0000313" key="2">
    <source>
        <dbReference type="EMBL" id="SQD80122.1"/>
    </source>
</evidence>
<sequence length="401" mass="45612">MKKILALYAYADYNKGDSAICLGAKKLLEKIYPDADVVFANFLSSDHDYSVRARGFYSNYGIEVVDIPSRNLNKINKLSRLITMRDHNVNLFLQKEKYDLVISIGGHFLFSKDSSLHEKVRNKLRLQHIYQPIVEAKKCGIKTGILCQSVGPFNKADRVIKKVFDSLDFVITRESKSALSAKKHYKDVVSAIDMAFFMDSDPSPINKLAVDSSDYYVVNLRKVLASGGYEVSDVMYKKQIEFFVKTITKLISDKKSKVYLLSQVTSFDEKNSEFDSNIHYELKDKYFKNNCDVIVEPRVFTERELIKIYQDSKGLISTRYHGLIFGLLAGVNPVGVNIEGIGHKLTGMFDDLDIKENIIQLDDESTEESSSKVVELLSKPTNYDVEAYVNKNFEAINNAIR</sequence>
<dbReference type="AlphaFoldDB" id="A0A330LV53"/>